<dbReference type="EMBL" id="CSAJ01000107">
    <property type="protein sequence ID" value="COV90555.1"/>
    <property type="molecule type" value="Genomic_DNA"/>
</dbReference>
<organism evidence="1 4">
    <name type="scientific">Mycobacterium tuberculosis</name>
    <dbReference type="NCBI Taxonomy" id="1773"/>
    <lineage>
        <taxon>Bacteria</taxon>
        <taxon>Bacillati</taxon>
        <taxon>Actinomycetota</taxon>
        <taxon>Actinomycetes</taxon>
        <taxon>Mycobacteriales</taxon>
        <taxon>Mycobacteriaceae</taxon>
        <taxon>Mycobacterium</taxon>
        <taxon>Mycobacterium tuberculosis complex</taxon>
    </lineage>
</organism>
<protein>
    <submittedName>
        <fullName evidence="1">Uncharacterized protein</fullName>
    </submittedName>
</protein>
<evidence type="ECO:0000313" key="4">
    <source>
        <dbReference type="Proteomes" id="UP000044938"/>
    </source>
</evidence>
<evidence type="ECO:0000313" key="2">
    <source>
        <dbReference type="EMBL" id="COY50734.1"/>
    </source>
</evidence>
<accession>A0A655IHU8</accession>
<reference evidence="3 4" key="1">
    <citation type="submission" date="2015-03" db="EMBL/GenBank/DDBJ databases">
        <authorList>
            <consortium name="Pathogen Informatics"/>
        </authorList>
    </citation>
    <scope>NUCLEOTIDE SEQUENCE [LARGE SCALE GENOMIC DNA]</scope>
    <source>
        <strain evidence="1 4">M09401471</strain>
        <strain evidence="3">N09902308</strain>
    </source>
</reference>
<dbReference type="Proteomes" id="UP000044938">
    <property type="component" value="Unassembled WGS sequence"/>
</dbReference>
<dbReference type="EMBL" id="CSBK01001286">
    <property type="protein sequence ID" value="COY50734.1"/>
    <property type="molecule type" value="Genomic_DNA"/>
</dbReference>
<evidence type="ECO:0000313" key="1">
    <source>
        <dbReference type="EMBL" id="COV90555.1"/>
    </source>
</evidence>
<name>A0A655IHU8_MYCTX</name>
<dbReference type="Proteomes" id="UP000039021">
    <property type="component" value="Unassembled WGS sequence"/>
</dbReference>
<proteinExistence type="predicted"/>
<dbReference type="AlphaFoldDB" id="A0A655IHU8"/>
<gene>
    <name evidence="1" type="ORF">ERS007720_01163</name>
    <name evidence="2" type="ORF">ERS007739_02719</name>
</gene>
<evidence type="ECO:0000313" key="3">
    <source>
        <dbReference type="Proteomes" id="UP000039021"/>
    </source>
</evidence>
<sequence length="44" mass="4502">MRSSASNPGSESTVMPSAPSTSLVMSIWPANSSGVDDRLALYSG</sequence>
<reference evidence="2" key="2">
    <citation type="submission" date="2015-03" db="EMBL/GenBank/DDBJ databases">
        <authorList>
            <consortium name="Pathogen Informatics"/>
            <person name="Murphy D."/>
        </authorList>
    </citation>
    <scope>NUCLEOTIDE SEQUENCE</scope>
    <source>
        <strain evidence="2">N09902308</strain>
    </source>
</reference>